<gene>
    <name evidence="1" type="ORF">GCM10011390_50350</name>
</gene>
<accession>A0A917EDE4</accession>
<dbReference type="EMBL" id="BMIQ01000015">
    <property type="protein sequence ID" value="GGE24855.1"/>
    <property type="molecule type" value="Genomic_DNA"/>
</dbReference>
<dbReference type="AlphaFoldDB" id="A0A917EDE4"/>
<comment type="caution">
    <text evidence="1">The sequence shown here is derived from an EMBL/GenBank/DDBJ whole genome shotgun (WGS) entry which is preliminary data.</text>
</comment>
<evidence type="ECO:0000313" key="1">
    <source>
        <dbReference type="EMBL" id="GGE24855.1"/>
    </source>
</evidence>
<keyword evidence="2" id="KW-1185">Reference proteome</keyword>
<organism evidence="1 2">
    <name type="scientific">Aureimonas endophytica</name>
    <dbReference type="NCBI Taxonomy" id="2027858"/>
    <lineage>
        <taxon>Bacteria</taxon>
        <taxon>Pseudomonadati</taxon>
        <taxon>Pseudomonadota</taxon>
        <taxon>Alphaproteobacteria</taxon>
        <taxon>Hyphomicrobiales</taxon>
        <taxon>Aurantimonadaceae</taxon>
        <taxon>Aureimonas</taxon>
    </lineage>
</organism>
<protein>
    <recommendedName>
        <fullName evidence="3">Ribbon-helix-helix CopG family protein</fullName>
    </recommendedName>
</protein>
<sequence length="75" mass="7963">MPKPSGNAETRARRRAVGMRSLEAVMHENDIALLDSLKARMGVASRSEVLRVLIAKTDPATVTPADAAVLAEHAA</sequence>
<proteinExistence type="predicted"/>
<name>A0A917EDE4_9HYPH</name>
<evidence type="ECO:0000313" key="2">
    <source>
        <dbReference type="Proteomes" id="UP000644699"/>
    </source>
</evidence>
<reference evidence="1" key="1">
    <citation type="journal article" date="2014" name="Int. J. Syst. Evol. Microbiol.">
        <title>Complete genome sequence of Corynebacterium casei LMG S-19264T (=DSM 44701T), isolated from a smear-ripened cheese.</title>
        <authorList>
            <consortium name="US DOE Joint Genome Institute (JGI-PGF)"/>
            <person name="Walter F."/>
            <person name="Albersmeier A."/>
            <person name="Kalinowski J."/>
            <person name="Ruckert C."/>
        </authorList>
    </citation>
    <scope>NUCLEOTIDE SEQUENCE</scope>
    <source>
        <strain evidence="1">CGMCC 1.15367</strain>
    </source>
</reference>
<evidence type="ECO:0008006" key="3">
    <source>
        <dbReference type="Google" id="ProtNLM"/>
    </source>
</evidence>
<dbReference type="GO" id="GO:0006355">
    <property type="term" value="P:regulation of DNA-templated transcription"/>
    <property type="evidence" value="ECO:0007669"/>
    <property type="project" value="InterPro"/>
</dbReference>
<dbReference type="Proteomes" id="UP000644699">
    <property type="component" value="Unassembled WGS sequence"/>
</dbReference>
<reference evidence="1" key="2">
    <citation type="submission" date="2020-09" db="EMBL/GenBank/DDBJ databases">
        <authorList>
            <person name="Sun Q."/>
            <person name="Zhou Y."/>
        </authorList>
    </citation>
    <scope>NUCLEOTIDE SEQUENCE</scope>
    <source>
        <strain evidence="1">CGMCC 1.15367</strain>
    </source>
</reference>